<dbReference type="SUPFAM" id="SSF53807">
    <property type="entry name" value="Helical backbone' metal receptor"/>
    <property type="match status" value="1"/>
</dbReference>
<dbReference type="PRINTS" id="PR00690">
    <property type="entry name" value="ADHESNFAMILY"/>
</dbReference>
<dbReference type="Gene3D" id="3.40.50.1980">
    <property type="entry name" value="Nitrogenase molybdenum iron protein domain"/>
    <property type="match status" value="2"/>
</dbReference>
<organism evidence="5 6">
    <name type="scientific">Candidatus Dojkabacteria bacterium</name>
    <dbReference type="NCBI Taxonomy" id="2099670"/>
    <lineage>
        <taxon>Bacteria</taxon>
        <taxon>Candidatus Dojkabacteria</taxon>
    </lineage>
</organism>
<dbReference type="GO" id="GO:0007155">
    <property type="term" value="P:cell adhesion"/>
    <property type="evidence" value="ECO:0007669"/>
    <property type="project" value="InterPro"/>
</dbReference>
<evidence type="ECO:0000256" key="4">
    <source>
        <dbReference type="RuleBase" id="RU003512"/>
    </source>
</evidence>
<accession>A0A955IE24</accession>
<evidence type="ECO:0000256" key="1">
    <source>
        <dbReference type="ARBA" id="ARBA00011028"/>
    </source>
</evidence>
<proteinExistence type="inferred from homology"/>
<dbReference type="Proteomes" id="UP000745577">
    <property type="component" value="Unassembled WGS sequence"/>
</dbReference>
<gene>
    <name evidence="5" type="ORF">KC675_02935</name>
</gene>
<dbReference type="GO" id="GO:0046872">
    <property type="term" value="F:metal ion binding"/>
    <property type="evidence" value="ECO:0007669"/>
    <property type="project" value="InterPro"/>
</dbReference>
<dbReference type="InterPro" id="IPR050492">
    <property type="entry name" value="Bact_metal-bind_prot9"/>
</dbReference>
<sequence>MKKLIPLVILLFIAMILVVVFAQSDKNNDDLTIVTTFYPPAEFASQITKDKFNVINITSGGVEPHDFEPSPKDLVNIQNAELFIINGNDFDHWAEELVAENDDINSLILSEYIDSEFANDPHFWLDPVHAIDLVKAISESVIEIDSENKDFYEENTNRYIEVLNNLDQEYQTGLENCSQRKIVVSHDAFSYLADRYSLEIINISGLSPEEEPTASTLIEISKTVKENNIKYIFYETLVSPDLANTIANETGASTLILNPLEGLTSEELSVGENYVSIMRNNLNNLKIAMECR</sequence>
<dbReference type="InterPro" id="IPR006129">
    <property type="entry name" value="AdhesinB"/>
</dbReference>
<evidence type="ECO:0000256" key="2">
    <source>
        <dbReference type="ARBA" id="ARBA00022448"/>
    </source>
</evidence>
<dbReference type="AlphaFoldDB" id="A0A955IE24"/>
<reference evidence="5" key="2">
    <citation type="journal article" date="2021" name="Microbiome">
        <title>Successional dynamics and alternative stable states in a saline activated sludge microbial community over 9 years.</title>
        <authorList>
            <person name="Wang Y."/>
            <person name="Ye J."/>
            <person name="Ju F."/>
            <person name="Liu L."/>
            <person name="Boyd J.A."/>
            <person name="Deng Y."/>
            <person name="Parks D.H."/>
            <person name="Jiang X."/>
            <person name="Yin X."/>
            <person name="Woodcroft B.J."/>
            <person name="Tyson G.W."/>
            <person name="Hugenholtz P."/>
            <person name="Polz M.F."/>
            <person name="Zhang T."/>
        </authorList>
    </citation>
    <scope>NUCLEOTIDE SEQUENCE</scope>
    <source>
        <strain evidence="5">HKST-UBA15</strain>
    </source>
</reference>
<dbReference type="PANTHER" id="PTHR42953">
    <property type="entry name" value="HIGH-AFFINITY ZINC UPTAKE SYSTEM PROTEIN ZNUA-RELATED"/>
    <property type="match status" value="1"/>
</dbReference>
<evidence type="ECO:0000313" key="6">
    <source>
        <dbReference type="Proteomes" id="UP000745577"/>
    </source>
</evidence>
<dbReference type="PANTHER" id="PTHR42953:SF3">
    <property type="entry name" value="HIGH-AFFINITY ZINC UPTAKE SYSTEM PROTEIN ZNUA"/>
    <property type="match status" value="1"/>
</dbReference>
<dbReference type="EMBL" id="JAGQLL010000031">
    <property type="protein sequence ID" value="MCA9380113.1"/>
    <property type="molecule type" value="Genomic_DNA"/>
</dbReference>
<dbReference type="Pfam" id="PF01297">
    <property type="entry name" value="ZnuA"/>
    <property type="match status" value="1"/>
</dbReference>
<evidence type="ECO:0000313" key="5">
    <source>
        <dbReference type="EMBL" id="MCA9380113.1"/>
    </source>
</evidence>
<protein>
    <submittedName>
        <fullName evidence="5">Zinc ABC transporter substrate-binding protein</fullName>
    </submittedName>
</protein>
<evidence type="ECO:0000256" key="3">
    <source>
        <dbReference type="ARBA" id="ARBA00022729"/>
    </source>
</evidence>
<name>A0A955IE24_9BACT</name>
<dbReference type="PRINTS" id="PR00691">
    <property type="entry name" value="ADHESINB"/>
</dbReference>
<keyword evidence="3" id="KW-0732">Signal</keyword>
<keyword evidence="2 4" id="KW-0813">Transport</keyword>
<comment type="caution">
    <text evidence="5">The sequence shown here is derived from an EMBL/GenBank/DDBJ whole genome shotgun (WGS) entry which is preliminary data.</text>
</comment>
<dbReference type="GO" id="GO:0030001">
    <property type="term" value="P:metal ion transport"/>
    <property type="evidence" value="ECO:0007669"/>
    <property type="project" value="InterPro"/>
</dbReference>
<reference evidence="5" key="1">
    <citation type="submission" date="2020-04" db="EMBL/GenBank/DDBJ databases">
        <authorList>
            <person name="Zhang T."/>
        </authorList>
    </citation>
    <scope>NUCLEOTIDE SEQUENCE</scope>
    <source>
        <strain evidence="5">HKST-UBA15</strain>
    </source>
</reference>
<dbReference type="InterPro" id="IPR006127">
    <property type="entry name" value="ZnuA-like"/>
</dbReference>
<comment type="similarity">
    <text evidence="1 4">Belongs to the bacterial solute-binding protein 9 family.</text>
</comment>
<dbReference type="InterPro" id="IPR006128">
    <property type="entry name" value="Lipoprotein_PsaA-like"/>
</dbReference>